<organism evidence="1 2">
    <name type="scientific">Aduncisulcus paluster</name>
    <dbReference type="NCBI Taxonomy" id="2918883"/>
    <lineage>
        <taxon>Eukaryota</taxon>
        <taxon>Metamonada</taxon>
        <taxon>Carpediemonas-like organisms</taxon>
        <taxon>Aduncisulcus</taxon>
    </lineage>
</organism>
<name>A0ABQ5KNU8_9EUKA</name>
<sequence length="159" mass="17607">MANELELQGIPIELAPYNDHINLGEEGHTVLLTGKAQMLENGFILKMLETYRERGIFLGAEDGGLMAYSGDYTVSRPLDKEAVLFSYQKIYGHPDTLFVIGGDSINYVETLVNTLIQTVSSPWHNTLYSLDRNVVGSDTSGLHSNMDCIYGFYTYGASP</sequence>
<protein>
    <submittedName>
        <fullName evidence="1">Uncharacterized protein</fullName>
    </submittedName>
</protein>
<evidence type="ECO:0000313" key="1">
    <source>
        <dbReference type="EMBL" id="GKT34173.1"/>
    </source>
</evidence>
<reference evidence="1" key="1">
    <citation type="submission" date="2022-03" db="EMBL/GenBank/DDBJ databases">
        <title>Draft genome sequence of Aduncisulcus paluster, a free-living microaerophilic Fornicata.</title>
        <authorList>
            <person name="Yuyama I."/>
            <person name="Kume K."/>
            <person name="Tamura T."/>
            <person name="Inagaki Y."/>
            <person name="Hashimoto T."/>
        </authorList>
    </citation>
    <scope>NUCLEOTIDE SEQUENCE</scope>
    <source>
        <strain evidence="1">NY0171</strain>
    </source>
</reference>
<keyword evidence="2" id="KW-1185">Reference proteome</keyword>
<proteinExistence type="predicted"/>
<feature type="non-terminal residue" evidence="1">
    <location>
        <position position="159"/>
    </location>
</feature>
<evidence type="ECO:0000313" key="2">
    <source>
        <dbReference type="Proteomes" id="UP001057375"/>
    </source>
</evidence>
<accession>A0ABQ5KNU8</accession>
<gene>
    <name evidence="1" type="ORF">ADUPG1_007616</name>
</gene>
<dbReference type="Proteomes" id="UP001057375">
    <property type="component" value="Unassembled WGS sequence"/>
</dbReference>
<dbReference type="EMBL" id="BQXS01010711">
    <property type="protein sequence ID" value="GKT34173.1"/>
    <property type="molecule type" value="Genomic_DNA"/>
</dbReference>
<comment type="caution">
    <text evidence="1">The sequence shown here is derived from an EMBL/GenBank/DDBJ whole genome shotgun (WGS) entry which is preliminary data.</text>
</comment>